<keyword evidence="2" id="KW-1185">Reference proteome</keyword>
<organism evidence="1 2">
    <name type="scientific">Mobilisporobacter senegalensis</name>
    <dbReference type="NCBI Taxonomy" id="1329262"/>
    <lineage>
        <taxon>Bacteria</taxon>
        <taxon>Bacillati</taxon>
        <taxon>Bacillota</taxon>
        <taxon>Clostridia</taxon>
        <taxon>Lachnospirales</taxon>
        <taxon>Lachnospiraceae</taxon>
        <taxon>Mobilisporobacter</taxon>
    </lineage>
</organism>
<dbReference type="GO" id="GO:0003700">
    <property type="term" value="F:DNA-binding transcription factor activity"/>
    <property type="evidence" value="ECO:0007669"/>
    <property type="project" value="InterPro"/>
</dbReference>
<dbReference type="AlphaFoldDB" id="A0A3N1XYX9"/>
<dbReference type="Proteomes" id="UP000273083">
    <property type="component" value="Unassembled WGS sequence"/>
</dbReference>
<name>A0A3N1XYX9_9FIRM</name>
<protein>
    <recommendedName>
        <fullName evidence="3">AP2/ERF domain-containing protein</fullName>
    </recommendedName>
</protein>
<dbReference type="InterPro" id="IPR036955">
    <property type="entry name" value="AP2/ERF_dom_sf"/>
</dbReference>
<dbReference type="Gene3D" id="3.30.730.10">
    <property type="entry name" value="AP2/ERF domain"/>
    <property type="match status" value="1"/>
</dbReference>
<accession>A0A3N1XYX9</accession>
<dbReference type="EMBL" id="RJVG01000001">
    <property type="protein sequence ID" value="ROR31488.1"/>
    <property type="molecule type" value="Genomic_DNA"/>
</dbReference>
<proteinExistence type="predicted"/>
<evidence type="ECO:0008006" key="3">
    <source>
        <dbReference type="Google" id="ProtNLM"/>
    </source>
</evidence>
<dbReference type="OrthoDB" id="1765300at2"/>
<sequence>MKLLPGVYIAKKKNGTLYYRSSITFSNKHISLGSFSDENAAHEAYKEAYNLLKDYSYEIDNYNKGIHFLSFDKWVVLINFRDNKIYIKNPIYIMNRYFIYYININTFFKFDVDDLFYYSTHKIMKRGGHLFVSDYGMQINILSRYGIKNYGVVGRDYKFANGDSTDLRYGNIEIINKYHGVSKIITRGLPFYLAKIHVNGDIIIGRYPTEVEAAIAYNKAVNLLKEQGIKKNFYENYIVEVDEIEYARIYHQIRLSKKIRNYIDIK</sequence>
<reference evidence="1 2" key="1">
    <citation type="submission" date="2018-11" db="EMBL/GenBank/DDBJ databases">
        <title>Genomic Encyclopedia of Type Strains, Phase IV (KMG-IV): sequencing the most valuable type-strain genomes for metagenomic binning, comparative biology and taxonomic classification.</title>
        <authorList>
            <person name="Goeker M."/>
        </authorList>
    </citation>
    <scope>NUCLEOTIDE SEQUENCE [LARGE SCALE GENOMIC DNA]</scope>
    <source>
        <strain evidence="1 2">DSM 26537</strain>
    </source>
</reference>
<evidence type="ECO:0000313" key="1">
    <source>
        <dbReference type="EMBL" id="ROR31488.1"/>
    </source>
</evidence>
<gene>
    <name evidence="1" type="ORF">EDD66_101104</name>
</gene>
<comment type="caution">
    <text evidence="1">The sequence shown here is derived from an EMBL/GenBank/DDBJ whole genome shotgun (WGS) entry which is preliminary data.</text>
</comment>
<dbReference type="RefSeq" id="WP_123607587.1">
    <property type="nucleotide sequence ID" value="NZ_RJVG01000001.1"/>
</dbReference>
<evidence type="ECO:0000313" key="2">
    <source>
        <dbReference type="Proteomes" id="UP000273083"/>
    </source>
</evidence>